<proteinExistence type="inferred from homology"/>
<dbReference type="EMBL" id="RAXU01000001">
    <property type="protein sequence ID" value="RKG36104.1"/>
    <property type="molecule type" value="Genomic_DNA"/>
</dbReference>
<keyword evidence="7" id="KW-1185">Reference proteome</keyword>
<keyword evidence="3 4" id="KW-0998">Cell outer membrane</keyword>
<dbReference type="GO" id="GO:0009279">
    <property type="term" value="C:cell outer membrane"/>
    <property type="evidence" value="ECO:0007669"/>
    <property type="project" value="UniProtKB-SubCell"/>
</dbReference>
<evidence type="ECO:0000256" key="2">
    <source>
        <dbReference type="ARBA" id="ARBA00023136"/>
    </source>
</evidence>
<comment type="subcellular location">
    <subcellularLocation>
        <location evidence="4">Cell outer membrane</location>
        <topology evidence="4">Lipid-anchor</topology>
    </subcellularLocation>
</comment>
<keyword evidence="4" id="KW-0564">Palmitate</keyword>
<reference evidence="6 7" key="1">
    <citation type="submission" date="2018-09" db="EMBL/GenBank/DDBJ databases">
        <title>The draft genome of Acinetobacter spp. strains.</title>
        <authorList>
            <person name="Qin J."/>
            <person name="Feng Y."/>
            <person name="Zong Z."/>
        </authorList>
    </citation>
    <scope>NUCLEOTIDE SEQUENCE [LARGE SCALE GENOMIC DNA]</scope>
    <source>
        <strain evidence="6 7">WCHAc060096</strain>
    </source>
</reference>
<keyword evidence="2 4" id="KW-0472">Membrane</keyword>
<evidence type="ECO:0000256" key="1">
    <source>
        <dbReference type="ARBA" id="ARBA00022729"/>
    </source>
</evidence>
<dbReference type="GO" id="GO:0043165">
    <property type="term" value="P:Gram-negative-bacterium-type cell outer membrane assembly"/>
    <property type="evidence" value="ECO:0007669"/>
    <property type="project" value="UniProtKB-UniRule"/>
</dbReference>
<organism evidence="6 7">
    <name type="scientific">Acinetobacter guerrae</name>
    <dbReference type="NCBI Taxonomy" id="1843371"/>
    <lineage>
        <taxon>Bacteria</taxon>
        <taxon>Pseudomonadati</taxon>
        <taxon>Pseudomonadota</taxon>
        <taxon>Gammaproteobacteria</taxon>
        <taxon>Moraxellales</taxon>
        <taxon>Moraxellaceae</taxon>
        <taxon>Acinetobacter</taxon>
    </lineage>
</organism>
<comment type="subunit">
    <text evidence="4">Part of the Bam complex.</text>
</comment>
<dbReference type="RefSeq" id="WP_120368582.1">
    <property type="nucleotide sequence ID" value="NZ_BKYM01000007.1"/>
</dbReference>
<dbReference type="PANTHER" id="PTHR34512:SF30">
    <property type="entry name" value="OUTER MEMBRANE PROTEIN ASSEMBLY FACTOR BAMB"/>
    <property type="match status" value="1"/>
</dbReference>
<gene>
    <name evidence="4 6" type="primary">bamB</name>
    <name evidence="6" type="ORF">D7V21_00440</name>
</gene>
<dbReference type="AlphaFoldDB" id="A0A3A8F1B3"/>
<dbReference type="SUPFAM" id="SSF50998">
    <property type="entry name" value="Quinoprotein alcohol dehydrogenase-like"/>
    <property type="match status" value="1"/>
</dbReference>
<dbReference type="InterPro" id="IPR017687">
    <property type="entry name" value="BamB"/>
</dbReference>
<keyword evidence="1 4" id="KW-0732">Signal</keyword>
<feature type="domain" description="Pyrrolo-quinoline quinone repeat" evidence="5">
    <location>
        <begin position="79"/>
        <end position="309"/>
    </location>
</feature>
<dbReference type="InterPro" id="IPR002372">
    <property type="entry name" value="PQQ_rpt_dom"/>
</dbReference>
<dbReference type="InterPro" id="IPR018391">
    <property type="entry name" value="PQQ_b-propeller_rpt"/>
</dbReference>
<evidence type="ECO:0000256" key="4">
    <source>
        <dbReference type="HAMAP-Rule" id="MF_00923"/>
    </source>
</evidence>
<dbReference type="GO" id="GO:0051205">
    <property type="term" value="P:protein insertion into membrane"/>
    <property type="evidence" value="ECO:0007669"/>
    <property type="project" value="UniProtKB-UniRule"/>
</dbReference>
<evidence type="ECO:0000313" key="6">
    <source>
        <dbReference type="EMBL" id="RKG36104.1"/>
    </source>
</evidence>
<sequence>MDRKFTLPFTLALVAAALVGCSSNKLKVEEPKPNPLPKLAQAKTLVPVFSQSVSSTDEADPLRLQLDSDNGVNFIVNPKGEVSAYRGKQRVWETRVNKHGLTSGVEAKEGVVLVGSAKGELFALDESTGQKKWQAQLSGALLSPSLIKDGRAVTIANDGTVFAHDLQTGQQLWAYKMPNVQFSLRGQPSPVMLDDHTVIVASANAYVYGIDVISGVPRFQRRVAVSEGRSDVQRLIDIDGDPVVVGQFLVTTSYQGQVTVIDVAAQQVVWSENASSNKRAEVSNDKVFVAQTDGKLVAYNLSTGEKAWESDALMHRQLSNPVVLGSDLVVGDLDGYLHLIDPNSGQLVGRSKTSGDVRTLRVVDNQLYVSTRKGAFTVWQNR</sequence>
<evidence type="ECO:0000256" key="3">
    <source>
        <dbReference type="ARBA" id="ARBA00023237"/>
    </source>
</evidence>
<dbReference type="SMART" id="SM00564">
    <property type="entry name" value="PQQ"/>
    <property type="match status" value="6"/>
</dbReference>
<comment type="caution">
    <text evidence="6">The sequence shown here is derived from an EMBL/GenBank/DDBJ whole genome shotgun (WGS) entry which is preliminary data.</text>
</comment>
<dbReference type="PROSITE" id="PS51257">
    <property type="entry name" value="PROKAR_LIPOPROTEIN"/>
    <property type="match status" value="1"/>
</dbReference>
<dbReference type="OrthoDB" id="5173551at2"/>
<evidence type="ECO:0000259" key="5">
    <source>
        <dbReference type="Pfam" id="PF13360"/>
    </source>
</evidence>
<dbReference type="NCBIfam" id="TIGR03300">
    <property type="entry name" value="assembly_YfgL"/>
    <property type="match status" value="1"/>
</dbReference>
<comment type="function">
    <text evidence="4">Part of the outer membrane protein assembly complex, which is involved in assembly and insertion of beta-barrel proteins into the outer membrane.</text>
</comment>
<dbReference type="InterPro" id="IPR015943">
    <property type="entry name" value="WD40/YVTN_repeat-like_dom_sf"/>
</dbReference>
<dbReference type="InterPro" id="IPR011047">
    <property type="entry name" value="Quinoprotein_ADH-like_sf"/>
</dbReference>
<protein>
    <recommendedName>
        <fullName evidence="4">Outer membrane protein assembly factor BamB</fullName>
    </recommendedName>
</protein>
<dbReference type="PANTHER" id="PTHR34512">
    <property type="entry name" value="CELL SURFACE PROTEIN"/>
    <property type="match status" value="1"/>
</dbReference>
<evidence type="ECO:0000313" key="7">
    <source>
        <dbReference type="Proteomes" id="UP000269001"/>
    </source>
</evidence>
<dbReference type="Gene3D" id="2.130.10.10">
    <property type="entry name" value="YVTN repeat-like/Quinoprotein amine dehydrogenase"/>
    <property type="match status" value="1"/>
</dbReference>
<dbReference type="Proteomes" id="UP000269001">
    <property type="component" value="Unassembled WGS sequence"/>
</dbReference>
<keyword evidence="4" id="KW-0449">Lipoprotein</keyword>
<accession>A0A3A8F1B3</accession>
<dbReference type="HAMAP" id="MF_00923">
    <property type="entry name" value="OM_assembly_BamB"/>
    <property type="match status" value="1"/>
</dbReference>
<name>A0A3A8F1B3_9GAMM</name>
<comment type="similarity">
    <text evidence="4">Belongs to the BamB family.</text>
</comment>
<dbReference type="Pfam" id="PF13360">
    <property type="entry name" value="PQQ_2"/>
    <property type="match status" value="1"/>
</dbReference>